<evidence type="ECO:0000313" key="3">
    <source>
        <dbReference type="Proteomes" id="UP000191500"/>
    </source>
</evidence>
<dbReference type="Proteomes" id="UP000191500">
    <property type="component" value="Unassembled WGS sequence"/>
</dbReference>
<reference evidence="3" key="1">
    <citation type="journal article" date="2017" name="Nat. Microbiol.">
        <title>Global analysis of biosynthetic gene clusters reveals vast potential of secondary metabolite production in Penicillium species.</title>
        <authorList>
            <person name="Nielsen J.C."/>
            <person name="Grijseels S."/>
            <person name="Prigent S."/>
            <person name="Ji B."/>
            <person name="Dainat J."/>
            <person name="Nielsen K.F."/>
            <person name="Frisvad J.C."/>
            <person name="Workman M."/>
            <person name="Nielsen J."/>
        </authorList>
    </citation>
    <scope>NUCLEOTIDE SEQUENCE [LARGE SCALE GENOMIC DNA]</scope>
    <source>
        <strain evidence="3">IBT 31321</strain>
    </source>
</reference>
<accession>A0A1V6V104</accession>
<feature type="chain" id="PRO_5012754302" evidence="1">
    <location>
        <begin position="22"/>
        <end position="290"/>
    </location>
</feature>
<evidence type="ECO:0000313" key="2">
    <source>
        <dbReference type="EMBL" id="OQE44351.1"/>
    </source>
</evidence>
<dbReference type="EMBL" id="MDDG01000002">
    <property type="protein sequence ID" value="OQE44351.1"/>
    <property type="molecule type" value="Genomic_DNA"/>
</dbReference>
<keyword evidence="3" id="KW-1185">Reference proteome</keyword>
<feature type="signal peptide" evidence="1">
    <location>
        <begin position="1"/>
        <end position="21"/>
    </location>
</feature>
<dbReference type="STRING" id="36646.A0A1V6V104"/>
<sequence>MLFGYLLALVIQLYWVSLGLAYEDATITIPWVTDAPDYFHGYGGEVIGAKDATTTYGINCLSDKPDCHRFTPDMTVIYGPNTYDMVANGYKFDFTSGCTLMGSPTPTGASCTQTQSSHQNSAIDSATVLVPATGVDSTLGIFPATLIVTDSGDFPAPTSTTKTQASANSDFSTRDGSLTAPATATADVTSAFSTDVTASGPSIGLLNSTAMISGVPDYFRNGSSPAGKNVSTVTVTVLATSIPCHCECDCRQNRTAPATVTVPLTMKNHAAKTGAPVALCGFIAGAMYWV</sequence>
<proteinExistence type="predicted"/>
<comment type="caution">
    <text evidence="2">The sequence shown here is derived from an EMBL/GenBank/DDBJ whole genome shotgun (WGS) entry which is preliminary data.</text>
</comment>
<organism evidence="2 3">
    <name type="scientific">Penicillium coprophilum</name>
    <dbReference type="NCBI Taxonomy" id="36646"/>
    <lineage>
        <taxon>Eukaryota</taxon>
        <taxon>Fungi</taxon>
        <taxon>Dikarya</taxon>
        <taxon>Ascomycota</taxon>
        <taxon>Pezizomycotina</taxon>
        <taxon>Eurotiomycetes</taxon>
        <taxon>Eurotiomycetidae</taxon>
        <taxon>Eurotiales</taxon>
        <taxon>Aspergillaceae</taxon>
        <taxon>Penicillium</taxon>
    </lineage>
</organism>
<dbReference type="AlphaFoldDB" id="A0A1V6V104"/>
<protein>
    <submittedName>
        <fullName evidence="2">Uncharacterized protein</fullName>
    </submittedName>
</protein>
<keyword evidence="1" id="KW-0732">Signal</keyword>
<name>A0A1V6V104_9EURO</name>
<gene>
    <name evidence="2" type="ORF">PENCOP_c002G06188</name>
</gene>
<evidence type="ECO:0000256" key="1">
    <source>
        <dbReference type="SAM" id="SignalP"/>
    </source>
</evidence>